<keyword evidence="3" id="KW-0964">Secreted</keyword>
<proteinExistence type="inferred from homology"/>
<evidence type="ECO:0000256" key="5">
    <source>
        <dbReference type="ARBA" id="ARBA00023088"/>
    </source>
</evidence>
<protein>
    <submittedName>
        <fullName evidence="9">Uncharacterized protein DUF3494</fullName>
    </submittedName>
</protein>
<keyword evidence="7" id="KW-1133">Transmembrane helix</keyword>
<organism evidence="9 10">
    <name type="scientific">Labedaea rhizosphaerae</name>
    <dbReference type="NCBI Taxonomy" id="598644"/>
    <lineage>
        <taxon>Bacteria</taxon>
        <taxon>Bacillati</taxon>
        <taxon>Actinomycetota</taxon>
        <taxon>Actinomycetes</taxon>
        <taxon>Pseudonocardiales</taxon>
        <taxon>Pseudonocardiaceae</taxon>
        <taxon>Labedaea</taxon>
    </lineage>
</organism>
<dbReference type="InterPro" id="IPR021884">
    <property type="entry name" value="Ice-bd_prot"/>
</dbReference>
<dbReference type="Proteomes" id="UP000295444">
    <property type="component" value="Unassembled WGS sequence"/>
</dbReference>
<keyword evidence="4" id="KW-0732">Signal</keyword>
<feature type="compositionally biased region" description="Low complexity" evidence="6">
    <location>
        <begin position="245"/>
        <end position="369"/>
    </location>
</feature>
<evidence type="ECO:0000256" key="7">
    <source>
        <dbReference type="SAM" id="Phobius"/>
    </source>
</evidence>
<dbReference type="RefSeq" id="WP_208115559.1">
    <property type="nucleotide sequence ID" value="NZ_SNXZ01000002.1"/>
</dbReference>
<comment type="caution">
    <text evidence="9">The sequence shown here is derived from an EMBL/GenBank/DDBJ whole genome shotgun (WGS) entry which is preliminary data.</text>
</comment>
<accession>A0A4R6SEU5</accession>
<evidence type="ECO:0000256" key="3">
    <source>
        <dbReference type="ARBA" id="ARBA00022525"/>
    </source>
</evidence>
<feature type="domain" description="Gram-positive cocci surface proteins LPxTG" evidence="8">
    <location>
        <begin position="402"/>
        <end position="437"/>
    </location>
</feature>
<gene>
    <name evidence="9" type="ORF">EV186_102333</name>
</gene>
<evidence type="ECO:0000256" key="6">
    <source>
        <dbReference type="SAM" id="MobiDB-lite"/>
    </source>
</evidence>
<name>A0A4R6SEU5_LABRH</name>
<feature type="region of interest" description="Disordered" evidence="6">
    <location>
        <begin position="240"/>
        <end position="401"/>
    </location>
</feature>
<dbReference type="PROSITE" id="PS50847">
    <property type="entry name" value="GRAM_POS_ANCHORING"/>
    <property type="match status" value="1"/>
</dbReference>
<evidence type="ECO:0000259" key="8">
    <source>
        <dbReference type="PROSITE" id="PS50847"/>
    </source>
</evidence>
<keyword evidence="7" id="KW-0812">Transmembrane</keyword>
<evidence type="ECO:0000313" key="10">
    <source>
        <dbReference type="Proteomes" id="UP000295444"/>
    </source>
</evidence>
<dbReference type="AlphaFoldDB" id="A0A4R6SEU5"/>
<dbReference type="InterPro" id="IPR019931">
    <property type="entry name" value="LPXTG_anchor"/>
</dbReference>
<dbReference type="Pfam" id="PF11999">
    <property type="entry name" value="Ice_binding"/>
    <property type="match status" value="1"/>
</dbReference>
<sequence>MDGKPANRTSSWTRRVRWSATAAISTIAGLLFLTGVLPASPRAFAATAPVGLGTAGSYSVLGGQTVTNTGPSTLDASLGVSPGTAIVGFPPGTAGGAIHAGDAPAAQAQLDLTTAYNDAAGRAPTANVPADLVGLTLVGGVYQASGPLALSGTVTLDAQGDPSTVWIFQASSTLITASASDVNLVNGAQGCHVYWQVGSSATLGTHSDFTGTIMALTSITVTTGTDVQGRALARNGAVTLDDDTFTTPGCDTTPTTTTTTPTETTTTTPTETTTTTDTTTTPTETTTTTPETTTTTPETTTTTPTETTTTTGTTTTTTDTTTTTGTTTTGTTTTGTTTTGTTTTGTTTGSSTTTSTGSTTSSTDVTPTTRSTPGVTRPTHHHGNGGGGGHHGTNGPTGPSDLAYTGTSSLLAPLIAVGALLIALGGLLFAVARTRRA</sequence>
<comment type="similarity">
    <text evidence="1">Belongs to the ice-binding protein family.</text>
</comment>
<feature type="transmembrane region" description="Helical" evidence="7">
    <location>
        <begin position="410"/>
        <end position="432"/>
    </location>
</feature>
<keyword evidence="7" id="KW-0472">Membrane</keyword>
<keyword evidence="2" id="KW-0134">Cell wall</keyword>
<evidence type="ECO:0000256" key="4">
    <source>
        <dbReference type="ARBA" id="ARBA00022729"/>
    </source>
</evidence>
<evidence type="ECO:0000313" key="9">
    <source>
        <dbReference type="EMBL" id="TDQ00472.1"/>
    </source>
</evidence>
<evidence type="ECO:0000256" key="1">
    <source>
        <dbReference type="ARBA" id="ARBA00005445"/>
    </source>
</evidence>
<dbReference type="EMBL" id="SNXZ01000002">
    <property type="protein sequence ID" value="TDQ00472.1"/>
    <property type="molecule type" value="Genomic_DNA"/>
</dbReference>
<reference evidence="9 10" key="1">
    <citation type="submission" date="2019-03" db="EMBL/GenBank/DDBJ databases">
        <title>Genomic Encyclopedia of Type Strains, Phase IV (KMG-IV): sequencing the most valuable type-strain genomes for metagenomic binning, comparative biology and taxonomic classification.</title>
        <authorList>
            <person name="Goeker M."/>
        </authorList>
    </citation>
    <scope>NUCLEOTIDE SEQUENCE [LARGE SCALE GENOMIC DNA]</scope>
    <source>
        <strain evidence="9 10">DSM 45361</strain>
    </source>
</reference>
<evidence type="ECO:0000256" key="2">
    <source>
        <dbReference type="ARBA" id="ARBA00022512"/>
    </source>
</evidence>
<keyword evidence="5" id="KW-0572">Peptidoglycan-anchor</keyword>
<keyword evidence="10" id="KW-1185">Reference proteome</keyword>